<name>A0ABR8REJ8_9BACI</name>
<dbReference type="EMBL" id="JACSQO010000012">
    <property type="protein sequence ID" value="MBD7945967.1"/>
    <property type="molecule type" value="Genomic_DNA"/>
</dbReference>
<evidence type="ECO:0000313" key="1">
    <source>
        <dbReference type="EMBL" id="MBD7945967.1"/>
    </source>
</evidence>
<keyword evidence="2" id="KW-1185">Reference proteome</keyword>
<dbReference type="RefSeq" id="WP_191697818.1">
    <property type="nucleotide sequence ID" value="NZ_JACSQO010000012.1"/>
</dbReference>
<reference evidence="1 2" key="1">
    <citation type="submission" date="2020-08" db="EMBL/GenBank/DDBJ databases">
        <title>A Genomic Blueprint of the Chicken Gut Microbiome.</title>
        <authorList>
            <person name="Gilroy R."/>
            <person name="Ravi A."/>
            <person name="Getino M."/>
            <person name="Pursley I."/>
            <person name="Horton D.L."/>
            <person name="Alikhan N.-F."/>
            <person name="Baker D."/>
            <person name="Gharbi K."/>
            <person name="Hall N."/>
            <person name="Watson M."/>
            <person name="Adriaenssens E.M."/>
            <person name="Foster-Nyarko E."/>
            <person name="Jarju S."/>
            <person name="Secka A."/>
            <person name="Antonio M."/>
            <person name="Oren A."/>
            <person name="Chaudhuri R."/>
            <person name="La Ragione R.M."/>
            <person name="Hildebrand F."/>
            <person name="Pallen M.J."/>
        </authorList>
    </citation>
    <scope>NUCLEOTIDE SEQUENCE [LARGE SCALE GENOMIC DNA]</scope>
    <source>
        <strain evidence="1 2">Sa2BUA9</strain>
    </source>
</reference>
<organism evidence="1 2">
    <name type="scientific">Psychrobacillus faecigallinarum</name>
    <dbReference type="NCBI Taxonomy" id="2762235"/>
    <lineage>
        <taxon>Bacteria</taxon>
        <taxon>Bacillati</taxon>
        <taxon>Bacillota</taxon>
        <taxon>Bacilli</taxon>
        <taxon>Bacillales</taxon>
        <taxon>Bacillaceae</taxon>
        <taxon>Psychrobacillus</taxon>
    </lineage>
</organism>
<evidence type="ECO:0000313" key="2">
    <source>
        <dbReference type="Proteomes" id="UP000640786"/>
    </source>
</evidence>
<dbReference type="Proteomes" id="UP000640786">
    <property type="component" value="Unassembled WGS sequence"/>
</dbReference>
<protein>
    <recommendedName>
        <fullName evidence="3">HNH endonuclease</fullName>
    </recommendedName>
</protein>
<gene>
    <name evidence="1" type="ORF">H9650_17820</name>
</gene>
<proteinExistence type="predicted"/>
<accession>A0ABR8REJ8</accession>
<evidence type="ECO:0008006" key="3">
    <source>
        <dbReference type="Google" id="ProtNLM"/>
    </source>
</evidence>
<sequence>MIELNLTEEIISRHTEFIFGEENVNKNGRINKKLEAAYCSERSKLGKDVFKFVIDRFKEIVLSDIETLYKIKEEYTEVLNRISTESTKKRVHNKLKKMFHAEYKYFYSDSVFNAYQLQALLDINICPLCGTQFIFLYESESGTTRGTLDHFIDKGKYPIFAVSIYNLIPACKVCNSDFKRTRTVDLENYYTPYEKGVIEYIKFRKMLIPNVEEKIVPNIIEQLKIEDEAEIDYVSALLGINDDFNIKVDYSSAPPNIFNKIEGNIKLFKVEELYNIYHKKFVREQIRKAYVYNYIYRKQLMYNFSNLFITEEEVRALIVPNIDDDNKYILNKLIRDIVLVETESFSI</sequence>
<dbReference type="Gene3D" id="1.10.30.50">
    <property type="match status" value="1"/>
</dbReference>
<comment type="caution">
    <text evidence="1">The sequence shown here is derived from an EMBL/GenBank/DDBJ whole genome shotgun (WGS) entry which is preliminary data.</text>
</comment>